<dbReference type="Proteomes" id="UP000032679">
    <property type="component" value="Unassembled WGS sequence"/>
</dbReference>
<sequence length="711" mass="76709">MRAGLEAWWRGVRPIGDWPLAWIYAPKLTALGFSVRTTLAALFALAIALWMELGDPQWAPMTVWIVALGSRGESLSKGRWRIVGTVLGMVAAVTLIAAMPQAPWLFFPALALWTGLCAGLATLVRNFRSYAFVLAAYTCAIIAMDSTAHPDSVFQTAMSRGTYILLGVICEMVAGMVFTVDLAAVTRVTMRGKLVSAIGRASMAAAGILRGEPPSEASLRGIFSLTLSLNDQIEFSAVELQQDHRWLVRCAYATLGLLSRAVSRTLGMKSRLAAVGTRSALSSDVIADAAAFLTALPNALATDADVRVARIALDGVRDRCRHAVAATMDRREPEDIAINDRVALLGLDLLLHEFAELLRYFEADRAEQLTPERYRLRHALTWRNAMSNGTRSTVAILLAGLIWEVTAWPQGGAFVAFVSVICGRFAAFENTVLASNAFFYGACWAAVATILPVFVLMPLATNFEGLALILFVPMLLGGLASRNPRTALGAGAYNVFFPALLGLGNQARIQEIQWFNGTPALLLGLLFGVLVFKCVLPFDERRVCALLRARVLAGVRRIGGPKGSTIDENRWIGHNTQGMERLIRYGGSKTTPLVDAYLHGTLALMTVGRNLMHLHHVITDPDMPAEAAGAVRAAFEDLSHRDHGARGFVAIAGQSMALLRQLDTVEAGAAARLAVTQAIGALAIVTLELRENANFFDGRPTFANEAAALQA</sequence>
<protein>
    <recommendedName>
        <fullName evidence="9">Fusaric acid resistance protein FusB</fullName>
    </recommendedName>
</protein>
<organism evidence="7 8">
    <name type="scientific">Tanticharoenia sakaeratensis NBRC 103193</name>
    <dbReference type="NCBI Taxonomy" id="1231623"/>
    <lineage>
        <taxon>Bacteria</taxon>
        <taxon>Pseudomonadati</taxon>
        <taxon>Pseudomonadota</taxon>
        <taxon>Alphaproteobacteria</taxon>
        <taxon>Acetobacterales</taxon>
        <taxon>Acetobacteraceae</taxon>
        <taxon>Tanticharoenia</taxon>
    </lineage>
</organism>
<dbReference type="Pfam" id="PF04632">
    <property type="entry name" value="FUSC"/>
    <property type="match status" value="1"/>
</dbReference>
<feature type="transmembrane region" description="Helical" evidence="6">
    <location>
        <begin position="161"/>
        <end position="184"/>
    </location>
</feature>
<feature type="transmembrane region" description="Helical" evidence="6">
    <location>
        <begin position="105"/>
        <end position="124"/>
    </location>
</feature>
<reference evidence="7 8" key="1">
    <citation type="submission" date="2012-10" db="EMBL/GenBank/DDBJ databases">
        <title>Genome sequencing of Tanticharoenia sakaeratensis NBRC 103193.</title>
        <authorList>
            <person name="Azuma Y."/>
            <person name="Hadano H."/>
            <person name="Hirakawa H."/>
            <person name="Matsushita K."/>
        </authorList>
    </citation>
    <scope>NUCLEOTIDE SEQUENCE [LARGE SCALE GENOMIC DNA]</scope>
    <source>
        <strain evidence="7 8">NBRC 103193</strain>
    </source>
</reference>
<dbReference type="STRING" id="1231623.Tasa_058_018"/>
<feature type="transmembrane region" description="Helical" evidence="6">
    <location>
        <begin position="487"/>
        <end position="507"/>
    </location>
</feature>
<comment type="subcellular location">
    <subcellularLocation>
        <location evidence="1">Cell membrane</location>
        <topology evidence="1">Multi-pass membrane protein</topology>
    </subcellularLocation>
</comment>
<gene>
    <name evidence="7" type="ORF">Tasa_058_018</name>
</gene>
<feature type="transmembrane region" description="Helical" evidence="6">
    <location>
        <begin position="519"/>
        <end position="538"/>
    </location>
</feature>
<evidence type="ECO:0000256" key="5">
    <source>
        <dbReference type="ARBA" id="ARBA00023136"/>
    </source>
</evidence>
<dbReference type="InterPro" id="IPR006726">
    <property type="entry name" value="PHBA_efflux_AaeB/fusaric-R"/>
</dbReference>
<dbReference type="AlphaFoldDB" id="A0A0D6MPZ3"/>
<dbReference type="OrthoDB" id="8005649at2"/>
<comment type="caution">
    <text evidence="7">The sequence shown here is derived from an EMBL/GenBank/DDBJ whole genome shotgun (WGS) entry which is preliminary data.</text>
</comment>
<dbReference type="EMBL" id="BALE01000058">
    <property type="protein sequence ID" value="GAN55744.1"/>
    <property type="molecule type" value="Genomic_DNA"/>
</dbReference>
<feature type="transmembrane region" description="Helical" evidence="6">
    <location>
        <begin position="80"/>
        <end position="99"/>
    </location>
</feature>
<keyword evidence="3 6" id="KW-0812">Transmembrane</keyword>
<keyword evidence="5 6" id="KW-0472">Membrane</keyword>
<evidence type="ECO:0008006" key="9">
    <source>
        <dbReference type="Google" id="ProtNLM"/>
    </source>
</evidence>
<feature type="transmembrane region" description="Helical" evidence="6">
    <location>
        <begin position="438"/>
        <end position="457"/>
    </location>
</feature>
<dbReference type="PANTHER" id="PTHR30509:SF40">
    <property type="entry name" value="BLR3852 PROTEIN"/>
    <property type="match status" value="1"/>
</dbReference>
<evidence type="ECO:0000313" key="8">
    <source>
        <dbReference type="Proteomes" id="UP000032679"/>
    </source>
</evidence>
<feature type="transmembrane region" description="Helical" evidence="6">
    <location>
        <begin position="131"/>
        <end position="149"/>
    </location>
</feature>
<evidence type="ECO:0000256" key="1">
    <source>
        <dbReference type="ARBA" id="ARBA00004651"/>
    </source>
</evidence>
<feature type="transmembrane region" description="Helical" evidence="6">
    <location>
        <begin position="409"/>
        <end position="426"/>
    </location>
</feature>
<evidence type="ECO:0000256" key="2">
    <source>
        <dbReference type="ARBA" id="ARBA00022475"/>
    </source>
</evidence>
<name>A0A0D6MPZ3_9PROT</name>
<keyword evidence="2" id="KW-1003">Cell membrane</keyword>
<dbReference type="GO" id="GO:0022857">
    <property type="term" value="F:transmembrane transporter activity"/>
    <property type="evidence" value="ECO:0007669"/>
    <property type="project" value="InterPro"/>
</dbReference>
<feature type="transmembrane region" description="Helical" evidence="6">
    <location>
        <begin position="385"/>
        <end position="403"/>
    </location>
</feature>
<dbReference type="PANTHER" id="PTHR30509">
    <property type="entry name" value="P-HYDROXYBENZOIC ACID EFFLUX PUMP SUBUNIT-RELATED"/>
    <property type="match status" value="1"/>
</dbReference>
<feature type="transmembrane region" description="Helical" evidence="6">
    <location>
        <begin position="28"/>
        <end position="51"/>
    </location>
</feature>
<proteinExistence type="predicted"/>
<keyword evidence="4 6" id="KW-1133">Transmembrane helix</keyword>
<dbReference type="RefSeq" id="WP_158507613.1">
    <property type="nucleotide sequence ID" value="NZ_BALE01000058.1"/>
</dbReference>
<dbReference type="GO" id="GO:0005886">
    <property type="term" value="C:plasma membrane"/>
    <property type="evidence" value="ECO:0007669"/>
    <property type="project" value="UniProtKB-SubCell"/>
</dbReference>
<keyword evidence="8" id="KW-1185">Reference proteome</keyword>
<feature type="transmembrane region" description="Helical" evidence="6">
    <location>
        <begin position="463"/>
        <end position="480"/>
    </location>
</feature>
<evidence type="ECO:0000313" key="7">
    <source>
        <dbReference type="EMBL" id="GAN55744.1"/>
    </source>
</evidence>
<accession>A0A0D6MPZ3</accession>
<evidence type="ECO:0000256" key="3">
    <source>
        <dbReference type="ARBA" id="ARBA00022692"/>
    </source>
</evidence>
<evidence type="ECO:0000256" key="4">
    <source>
        <dbReference type="ARBA" id="ARBA00022989"/>
    </source>
</evidence>
<evidence type="ECO:0000256" key="6">
    <source>
        <dbReference type="SAM" id="Phobius"/>
    </source>
</evidence>